<name>A0ABD6DLN5_9EURY</name>
<comment type="caution">
    <text evidence="2">The sequence shown here is derived from an EMBL/GenBank/DDBJ whole genome shotgun (WGS) entry which is preliminary data.</text>
</comment>
<feature type="compositionally biased region" description="Low complexity" evidence="1">
    <location>
        <begin position="40"/>
        <end position="50"/>
    </location>
</feature>
<sequence length="527" mass="56271">MRRSSLLVVVTLAIVALAGCTALGAQEADPPAGDDSLAADPTVTDPTTDVQGWERGYWHNESLDVDPEDGLTEAELQALVSRAMARVEVVRDVEFDEPVDVELINRSEYSAGGGGDGSTTAAQRAAAAERAAEFEALFVVGETTDAGEAEEATREASVQGYYDTQQDRIVVVSNSDSPRLAELTLGHELVHAYQFRGPLRQTRIPQNISQDGIVALRALIEGDANFAERRYEARCGEEWDCLRRSDWADESSSDSDGGDGGSGGGGGGDAAAGSAGPNVGIYLQSYFPYAAGESMVAGVYERGGWDGVAELYQEPPLSSEQVIHWDSDPEEAESVSVPDRSSDDWERVTAGEPAGRTLGEASLATMFAYTLYDDREGSLVERDAFLRQDGPGPRLTYDLAPSAGWGGDRLYAYRNGDESGYVWRIEWDSSAEAREFASAYRDLLEYHGAGQRDDGRWVVPDGEFADAFSVRVSGETVTIVNGPDRSALSEVHPENSRVTAADVSPAQGAINSTACGTSPPSIASSCS</sequence>
<feature type="compositionally biased region" description="Acidic residues" evidence="1">
    <location>
        <begin position="248"/>
        <end position="257"/>
    </location>
</feature>
<dbReference type="EMBL" id="JBHUDO010000003">
    <property type="protein sequence ID" value="MFD1647205.1"/>
    <property type="molecule type" value="Genomic_DNA"/>
</dbReference>
<gene>
    <name evidence="2" type="ORF">ACFSBL_16060</name>
</gene>
<evidence type="ECO:0000256" key="1">
    <source>
        <dbReference type="SAM" id="MobiDB-lite"/>
    </source>
</evidence>
<dbReference type="Proteomes" id="UP001597034">
    <property type="component" value="Unassembled WGS sequence"/>
</dbReference>
<feature type="region of interest" description="Disordered" evidence="1">
    <location>
        <begin position="27"/>
        <end position="50"/>
    </location>
</feature>
<dbReference type="AlphaFoldDB" id="A0ABD6DLN5"/>
<proteinExistence type="predicted"/>
<feature type="region of interest" description="Disordered" evidence="1">
    <location>
        <begin position="246"/>
        <end position="271"/>
    </location>
</feature>
<dbReference type="PROSITE" id="PS51257">
    <property type="entry name" value="PROKAR_LIPOPROTEIN"/>
    <property type="match status" value="1"/>
</dbReference>
<reference evidence="2 3" key="1">
    <citation type="journal article" date="2019" name="Int. J. Syst. Evol. Microbiol.">
        <title>The Global Catalogue of Microorganisms (GCM) 10K type strain sequencing project: providing services to taxonomists for standard genome sequencing and annotation.</title>
        <authorList>
            <consortium name="The Broad Institute Genomics Platform"/>
            <consortium name="The Broad Institute Genome Sequencing Center for Infectious Disease"/>
            <person name="Wu L."/>
            <person name="Ma J."/>
        </authorList>
    </citation>
    <scope>NUCLEOTIDE SEQUENCE [LARGE SCALE GENOMIC DNA]</scope>
    <source>
        <strain evidence="2 3">CGMCC 1.10390</strain>
    </source>
</reference>
<dbReference type="InterPro" id="IPR047792">
    <property type="entry name" value="Hvo_1808-like"/>
</dbReference>
<dbReference type="RefSeq" id="WP_256400735.1">
    <property type="nucleotide sequence ID" value="NZ_JANHJR010000003.1"/>
</dbReference>
<dbReference type="NCBIfam" id="NF038145">
    <property type="entry name" value="Hvo_1808_fam"/>
    <property type="match status" value="1"/>
</dbReference>
<feature type="region of interest" description="Disordered" evidence="1">
    <location>
        <begin position="327"/>
        <end position="347"/>
    </location>
</feature>
<organism evidence="2 3">
    <name type="scientific">Haloarchaeobius litoreus</name>
    <dbReference type="NCBI Taxonomy" id="755306"/>
    <lineage>
        <taxon>Archaea</taxon>
        <taxon>Methanobacteriati</taxon>
        <taxon>Methanobacteriota</taxon>
        <taxon>Stenosarchaea group</taxon>
        <taxon>Halobacteria</taxon>
        <taxon>Halobacteriales</taxon>
        <taxon>Halorubellaceae</taxon>
        <taxon>Haloarchaeobius</taxon>
    </lineage>
</organism>
<accession>A0ABD6DLN5</accession>
<protein>
    <submittedName>
        <fullName evidence="2">Hvo_1808 family surface protein</fullName>
    </submittedName>
</protein>
<evidence type="ECO:0000313" key="3">
    <source>
        <dbReference type="Proteomes" id="UP001597034"/>
    </source>
</evidence>
<evidence type="ECO:0000313" key="2">
    <source>
        <dbReference type="EMBL" id="MFD1647205.1"/>
    </source>
</evidence>
<feature type="compositionally biased region" description="Polar residues" evidence="1">
    <location>
        <begin position="509"/>
        <end position="527"/>
    </location>
</feature>
<keyword evidence="3" id="KW-1185">Reference proteome</keyword>
<feature type="compositionally biased region" description="Gly residues" evidence="1">
    <location>
        <begin position="258"/>
        <end position="270"/>
    </location>
</feature>
<feature type="region of interest" description="Disordered" evidence="1">
    <location>
        <begin position="486"/>
        <end position="527"/>
    </location>
</feature>